<dbReference type="Proteomes" id="UP000504636">
    <property type="component" value="Unplaced"/>
</dbReference>
<dbReference type="AlphaFoldDB" id="A0A6A6YXK3"/>
<dbReference type="EMBL" id="MU003696">
    <property type="protein sequence ID" value="KAF2813153.1"/>
    <property type="molecule type" value="Genomic_DNA"/>
</dbReference>
<dbReference type="OrthoDB" id="10485018at2759"/>
<proteinExistence type="predicted"/>
<dbReference type="RefSeq" id="XP_033580117.1">
    <property type="nucleotide sequence ID" value="XM_033725178.1"/>
</dbReference>
<sequence>MLKLKNIVKCIATAFKAVPEHQPPRLETVEQAIKASAIAKTAKAQAKAAAKAQEDAAYEDWLDQIARIDPKNSSHQRYGPPW</sequence>
<organism evidence="1">
    <name type="scientific">Mytilinidion resinicola</name>
    <dbReference type="NCBI Taxonomy" id="574789"/>
    <lineage>
        <taxon>Eukaryota</taxon>
        <taxon>Fungi</taxon>
        <taxon>Dikarya</taxon>
        <taxon>Ascomycota</taxon>
        <taxon>Pezizomycotina</taxon>
        <taxon>Dothideomycetes</taxon>
        <taxon>Pleosporomycetidae</taxon>
        <taxon>Mytilinidiales</taxon>
        <taxon>Mytilinidiaceae</taxon>
        <taxon>Mytilinidion</taxon>
    </lineage>
</organism>
<reference evidence="3" key="3">
    <citation type="submission" date="2025-04" db="UniProtKB">
        <authorList>
            <consortium name="RefSeq"/>
        </authorList>
    </citation>
    <scope>IDENTIFICATION</scope>
    <source>
        <strain evidence="3">CBS 304.34</strain>
    </source>
</reference>
<reference evidence="3" key="2">
    <citation type="submission" date="2020-04" db="EMBL/GenBank/DDBJ databases">
        <authorList>
            <consortium name="NCBI Genome Project"/>
        </authorList>
    </citation>
    <scope>NUCLEOTIDE SEQUENCE</scope>
    <source>
        <strain evidence="3">CBS 304.34</strain>
    </source>
</reference>
<protein>
    <submittedName>
        <fullName evidence="1 3">Uncharacterized protein</fullName>
    </submittedName>
</protein>
<evidence type="ECO:0000313" key="1">
    <source>
        <dbReference type="EMBL" id="KAF2813153.1"/>
    </source>
</evidence>
<evidence type="ECO:0000313" key="3">
    <source>
        <dbReference type="RefSeq" id="XP_033580117.1"/>
    </source>
</evidence>
<dbReference type="GeneID" id="54466071"/>
<reference evidence="1 3" key="1">
    <citation type="journal article" date="2020" name="Stud. Mycol.">
        <title>101 Dothideomycetes genomes: a test case for predicting lifestyles and emergence of pathogens.</title>
        <authorList>
            <person name="Haridas S."/>
            <person name="Albert R."/>
            <person name="Binder M."/>
            <person name="Bloem J."/>
            <person name="Labutti K."/>
            <person name="Salamov A."/>
            <person name="Andreopoulos B."/>
            <person name="Baker S."/>
            <person name="Barry K."/>
            <person name="Bills G."/>
            <person name="Bluhm B."/>
            <person name="Cannon C."/>
            <person name="Castanera R."/>
            <person name="Culley D."/>
            <person name="Daum C."/>
            <person name="Ezra D."/>
            <person name="Gonzalez J."/>
            <person name="Henrissat B."/>
            <person name="Kuo A."/>
            <person name="Liang C."/>
            <person name="Lipzen A."/>
            <person name="Lutzoni F."/>
            <person name="Magnuson J."/>
            <person name="Mondo S."/>
            <person name="Nolan M."/>
            <person name="Ohm R."/>
            <person name="Pangilinan J."/>
            <person name="Park H.-J."/>
            <person name="Ramirez L."/>
            <person name="Alfaro M."/>
            <person name="Sun H."/>
            <person name="Tritt A."/>
            <person name="Yoshinaga Y."/>
            <person name="Zwiers L.-H."/>
            <person name="Turgeon B."/>
            <person name="Goodwin S."/>
            <person name="Spatafora J."/>
            <person name="Crous P."/>
            <person name="Grigoriev I."/>
        </authorList>
    </citation>
    <scope>NUCLEOTIDE SEQUENCE</scope>
    <source>
        <strain evidence="1 3">CBS 304.34</strain>
    </source>
</reference>
<gene>
    <name evidence="1 3" type="ORF">BDZ99DRAFT_517439</name>
</gene>
<accession>A0A6A6YXK3</accession>
<keyword evidence="2" id="KW-1185">Reference proteome</keyword>
<evidence type="ECO:0000313" key="2">
    <source>
        <dbReference type="Proteomes" id="UP000504636"/>
    </source>
</evidence>
<name>A0A6A6YXK3_9PEZI</name>